<keyword evidence="1 6" id="KW-0597">Phosphoprotein</keyword>
<proteinExistence type="predicted"/>
<dbReference type="GO" id="GO:0000976">
    <property type="term" value="F:transcription cis-regulatory region binding"/>
    <property type="evidence" value="ECO:0007669"/>
    <property type="project" value="TreeGrafter"/>
</dbReference>
<dbReference type="InterPro" id="IPR011006">
    <property type="entry name" value="CheY-like_superfamily"/>
</dbReference>
<dbReference type="PANTHER" id="PTHR48111">
    <property type="entry name" value="REGULATOR OF RPOS"/>
    <property type="match status" value="1"/>
</dbReference>
<feature type="modified residue" description="4-aspartylphosphate" evidence="6">
    <location>
        <position position="52"/>
    </location>
</feature>
<evidence type="ECO:0000256" key="7">
    <source>
        <dbReference type="PROSITE-ProRule" id="PRU01091"/>
    </source>
</evidence>
<dbReference type="SUPFAM" id="SSF52172">
    <property type="entry name" value="CheY-like"/>
    <property type="match status" value="1"/>
</dbReference>
<keyword evidence="2" id="KW-0902">Two-component regulatory system</keyword>
<evidence type="ECO:0000256" key="2">
    <source>
        <dbReference type="ARBA" id="ARBA00023012"/>
    </source>
</evidence>
<dbReference type="CDD" id="cd00383">
    <property type="entry name" value="trans_reg_C"/>
    <property type="match status" value="1"/>
</dbReference>
<feature type="domain" description="Response regulatory" evidence="8">
    <location>
        <begin position="3"/>
        <end position="115"/>
    </location>
</feature>
<dbReference type="SMART" id="SM00862">
    <property type="entry name" value="Trans_reg_C"/>
    <property type="match status" value="1"/>
</dbReference>
<keyword evidence="4 7" id="KW-0238">DNA-binding</keyword>
<evidence type="ECO:0000313" key="11">
    <source>
        <dbReference type="Proteomes" id="UP000587760"/>
    </source>
</evidence>
<dbReference type="InterPro" id="IPR036388">
    <property type="entry name" value="WH-like_DNA-bd_sf"/>
</dbReference>
<dbReference type="Pfam" id="PF00486">
    <property type="entry name" value="Trans_reg_C"/>
    <property type="match status" value="1"/>
</dbReference>
<feature type="domain" description="OmpR/PhoB-type" evidence="9">
    <location>
        <begin position="124"/>
        <end position="218"/>
    </location>
</feature>
<dbReference type="InterPro" id="IPR001867">
    <property type="entry name" value="OmpR/PhoB-type_DNA-bd"/>
</dbReference>
<gene>
    <name evidence="10" type="ORF">HNR50_002587</name>
</gene>
<dbReference type="PROSITE" id="PS50110">
    <property type="entry name" value="RESPONSE_REGULATORY"/>
    <property type="match status" value="1"/>
</dbReference>
<dbReference type="Gene3D" id="3.40.50.2300">
    <property type="match status" value="1"/>
</dbReference>
<dbReference type="InterPro" id="IPR016032">
    <property type="entry name" value="Sig_transdc_resp-reg_C-effctor"/>
</dbReference>
<organism evidence="10 11">
    <name type="scientific">Spirochaeta isovalerica</name>
    <dbReference type="NCBI Taxonomy" id="150"/>
    <lineage>
        <taxon>Bacteria</taxon>
        <taxon>Pseudomonadati</taxon>
        <taxon>Spirochaetota</taxon>
        <taxon>Spirochaetia</taxon>
        <taxon>Spirochaetales</taxon>
        <taxon>Spirochaetaceae</taxon>
        <taxon>Spirochaeta</taxon>
    </lineage>
</organism>
<dbReference type="GO" id="GO:0032993">
    <property type="term" value="C:protein-DNA complex"/>
    <property type="evidence" value="ECO:0007669"/>
    <property type="project" value="TreeGrafter"/>
</dbReference>
<dbReference type="EMBL" id="JACHGJ010000004">
    <property type="protein sequence ID" value="MBB6480914.1"/>
    <property type="molecule type" value="Genomic_DNA"/>
</dbReference>
<dbReference type="RefSeq" id="WP_184747158.1">
    <property type="nucleotide sequence ID" value="NZ_JACHGJ010000004.1"/>
</dbReference>
<dbReference type="Gene3D" id="1.10.10.10">
    <property type="entry name" value="Winged helix-like DNA-binding domain superfamily/Winged helix DNA-binding domain"/>
    <property type="match status" value="1"/>
</dbReference>
<dbReference type="InterPro" id="IPR001789">
    <property type="entry name" value="Sig_transdc_resp-reg_receiver"/>
</dbReference>
<dbReference type="SMART" id="SM00448">
    <property type="entry name" value="REC"/>
    <property type="match status" value="1"/>
</dbReference>
<keyword evidence="3" id="KW-0805">Transcription regulation</keyword>
<keyword evidence="11" id="KW-1185">Reference proteome</keyword>
<reference evidence="10 11" key="1">
    <citation type="submission" date="2020-08" db="EMBL/GenBank/DDBJ databases">
        <title>Genomic Encyclopedia of Type Strains, Phase IV (KMG-IV): sequencing the most valuable type-strain genomes for metagenomic binning, comparative biology and taxonomic classification.</title>
        <authorList>
            <person name="Goeker M."/>
        </authorList>
    </citation>
    <scope>NUCLEOTIDE SEQUENCE [LARGE SCALE GENOMIC DNA]</scope>
    <source>
        <strain evidence="10 11">DSM 2461</strain>
    </source>
</reference>
<dbReference type="Proteomes" id="UP000587760">
    <property type="component" value="Unassembled WGS sequence"/>
</dbReference>
<protein>
    <submittedName>
        <fullName evidence="10">DNA-binding response OmpR family regulator</fullName>
    </submittedName>
</protein>
<feature type="DNA-binding region" description="OmpR/PhoB-type" evidence="7">
    <location>
        <begin position="124"/>
        <end position="218"/>
    </location>
</feature>
<dbReference type="PANTHER" id="PTHR48111:SF1">
    <property type="entry name" value="TWO-COMPONENT RESPONSE REGULATOR ORR33"/>
    <property type="match status" value="1"/>
</dbReference>
<dbReference type="GO" id="GO:0006355">
    <property type="term" value="P:regulation of DNA-templated transcription"/>
    <property type="evidence" value="ECO:0007669"/>
    <property type="project" value="InterPro"/>
</dbReference>
<evidence type="ECO:0000256" key="4">
    <source>
        <dbReference type="ARBA" id="ARBA00023125"/>
    </source>
</evidence>
<accession>A0A841R6S6</accession>
<dbReference type="SUPFAM" id="SSF46894">
    <property type="entry name" value="C-terminal effector domain of the bipartite response regulators"/>
    <property type="match status" value="1"/>
</dbReference>
<comment type="caution">
    <text evidence="10">The sequence shown here is derived from an EMBL/GenBank/DDBJ whole genome shotgun (WGS) entry which is preliminary data.</text>
</comment>
<dbReference type="InterPro" id="IPR039420">
    <property type="entry name" value="WalR-like"/>
</dbReference>
<name>A0A841R6S6_9SPIO</name>
<keyword evidence="5" id="KW-0804">Transcription</keyword>
<evidence type="ECO:0000259" key="8">
    <source>
        <dbReference type="PROSITE" id="PS50110"/>
    </source>
</evidence>
<dbReference type="Pfam" id="PF00072">
    <property type="entry name" value="Response_reg"/>
    <property type="match status" value="1"/>
</dbReference>
<evidence type="ECO:0000256" key="6">
    <source>
        <dbReference type="PROSITE-ProRule" id="PRU00169"/>
    </source>
</evidence>
<evidence type="ECO:0000259" key="9">
    <source>
        <dbReference type="PROSITE" id="PS51755"/>
    </source>
</evidence>
<evidence type="ECO:0000313" key="10">
    <source>
        <dbReference type="EMBL" id="MBB6480914.1"/>
    </source>
</evidence>
<sequence>MNNVLLVEDDLAISDLLEINLSMSGFTVECSDGIQAAAELINEKEFSIVLLDLSLNDGYGLSLIPVCESFKIPVLILTADNSLRTKINSLNLGADDYVVKPFETAELIARIHAILRRSGQVEGPSEEVIDDIIIDVERRGIVRDTEEIYLTTKEWHLLLFLLRNRGYVLSRDVLLDKVWGYDYYGNSRTVDMHIQRLRSKLGTDKISTVYKEGYRLEL</sequence>
<evidence type="ECO:0000256" key="5">
    <source>
        <dbReference type="ARBA" id="ARBA00023163"/>
    </source>
</evidence>
<dbReference type="AlphaFoldDB" id="A0A841R6S6"/>
<evidence type="ECO:0000256" key="3">
    <source>
        <dbReference type="ARBA" id="ARBA00023015"/>
    </source>
</evidence>
<dbReference type="Gene3D" id="6.10.250.690">
    <property type="match status" value="1"/>
</dbReference>
<dbReference type="GO" id="GO:0005829">
    <property type="term" value="C:cytosol"/>
    <property type="evidence" value="ECO:0007669"/>
    <property type="project" value="TreeGrafter"/>
</dbReference>
<dbReference type="GO" id="GO:0000156">
    <property type="term" value="F:phosphorelay response regulator activity"/>
    <property type="evidence" value="ECO:0007669"/>
    <property type="project" value="TreeGrafter"/>
</dbReference>
<dbReference type="PROSITE" id="PS51755">
    <property type="entry name" value="OMPR_PHOB"/>
    <property type="match status" value="1"/>
</dbReference>
<evidence type="ECO:0000256" key="1">
    <source>
        <dbReference type="ARBA" id="ARBA00022553"/>
    </source>
</evidence>